<keyword evidence="1" id="KW-0732">Signal</keyword>
<feature type="signal peptide" evidence="1">
    <location>
        <begin position="1"/>
        <end position="22"/>
    </location>
</feature>
<dbReference type="GeneID" id="100904691"/>
<evidence type="ECO:0000256" key="1">
    <source>
        <dbReference type="SAM" id="SignalP"/>
    </source>
</evidence>
<dbReference type="KEGG" id="goe:100904691"/>
<dbReference type="RefSeq" id="XP_003739217.1">
    <property type="nucleotide sequence ID" value="XM_003739169.1"/>
</dbReference>
<name>A0AAJ6QNW2_9ACAR</name>
<proteinExistence type="predicted"/>
<protein>
    <submittedName>
        <fullName evidence="3">Uncharacterized protein LOC100904691</fullName>
    </submittedName>
</protein>
<feature type="chain" id="PRO_5042587904" evidence="1">
    <location>
        <begin position="23"/>
        <end position="169"/>
    </location>
</feature>
<sequence length="169" mass="18335">MPHSLLLVSALILLIALGGARPAPNPGSHDETGTSNYAAVPDSPDPITSLGGEESTGEIILNATAEDEDLVLQRTFSFGKSRCALKVICYFSTQGELRETYAGSLYRHFHNVWDYFLGENETPGLTRTHGHQGCILSYNSCPMNIVNAVQLAMNLQRSDEEARGIIPAE</sequence>
<reference evidence="3" key="1">
    <citation type="submission" date="2025-08" db="UniProtKB">
        <authorList>
            <consortium name="RefSeq"/>
        </authorList>
    </citation>
    <scope>IDENTIFICATION</scope>
</reference>
<accession>A0AAJ6QNW2</accession>
<organism evidence="2 3">
    <name type="scientific">Galendromus occidentalis</name>
    <name type="common">western predatory mite</name>
    <dbReference type="NCBI Taxonomy" id="34638"/>
    <lineage>
        <taxon>Eukaryota</taxon>
        <taxon>Metazoa</taxon>
        <taxon>Ecdysozoa</taxon>
        <taxon>Arthropoda</taxon>
        <taxon>Chelicerata</taxon>
        <taxon>Arachnida</taxon>
        <taxon>Acari</taxon>
        <taxon>Parasitiformes</taxon>
        <taxon>Mesostigmata</taxon>
        <taxon>Gamasina</taxon>
        <taxon>Phytoseioidea</taxon>
        <taxon>Phytoseiidae</taxon>
        <taxon>Typhlodrominae</taxon>
        <taxon>Galendromus</taxon>
    </lineage>
</organism>
<evidence type="ECO:0000313" key="2">
    <source>
        <dbReference type="Proteomes" id="UP000694867"/>
    </source>
</evidence>
<keyword evidence="2" id="KW-1185">Reference proteome</keyword>
<dbReference type="AlphaFoldDB" id="A0AAJ6QNW2"/>
<evidence type="ECO:0000313" key="3">
    <source>
        <dbReference type="RefSeq" id="XP_003739217.1"/>
    </source>
</evidence>
<dbReference type="Proteomes" id="UP000694867">
    <property type="component" value="Unplaced"/>
</dbReference>
<gene>
    <name evidence="3" type="primary">LOC100904691</name>
</gene>